<keyword evidence="2" id="KW-1185">Reference proteome</keyword>
<name>A0AAV9NPD4_9EURO</name>
<dbReference type="GeneID" id="89975777"/>
<evidence type="ECO:0000313" key="1">
    <source>
        <dbReference type="EMBL" id="KAK5061070.1"/>
    </source>
</evidence>
<dbReference type="AlphaFoldDB" id="A0AAV9NPD4"/>
<dbReference type="Gene3D" id="1.25.40.10">
    <property type="entry name" value="Tetratricopeptide repeat domain"/>
    <property type="match status" value="1"/>
</dbReference>
<proteinExistence type="predicted"/>
<evidence type="ECO:0008006" key="3">
    <source>
        <dbReference type="Google" id="ProtNLM"/>
    </source>
</evidence>
<dbReference type="RefSeq" id="XP_064710167.1">
    <property type="nucleotide sequence ID" value="XM_064851164.1"/>
</dbReference>
<dbReference type="EMBL" id="JAVRRD010000003">
    <property type="protein sequence ID" value="KAK5061070.1"/>
    <property type="molecule type" value="Genomic_DNA"/>
</dbReference>
<dbReference type="Proteomes" id="UP001358417">
    <property type="component" value="Unassembled WGS sequence"/>
</dbReference>
<accession>A0AAV9NPD4</accession>
<gene>
    <name evidence="1" type="ORF">LTR84_007611</name>
</gene>
<reference evidence="1 2" key="1">
    <citation type="submission" date="2023-08" db="EMBL/GenBank/DDBJ databases">
        <title>Black Yeasts Isolated from many extreme environments.</title>
        <authorList>
            <person name="Coleine C."/>
            <person name="Stajich J.E."/>
            <person name="Selbmann L."/>
        </authorList>
    </citation>
    <scope>NUCLEOTIDE SEQUENCE [LARGE SCALE GENOMIC DNA]</scope>
    <source>
        <strain evidence="1 2">CCFEE 5792</strain>
    </source>
</reference>
<comment type="caution">
    <text evidence="1">The sequence shown here is derived from an EMBL/GenBank/DDBJ whole genome shotgun (WGS) entry which is preliminary data.</text>
</comment>
<evidence type="ECO:0000313" key="2">
    <source>
        <dbReference type="Proteomes" id="UP001358417"/>
    </source>
</evidence>
<protein>
    <recommendedName>
        <fullName evidence="3">Clr5 domain-containing protein</fullName>
    </recommendedName>
</protein>
<sequence length="506" mass="57355">MLRGKIQEWGLGKKNTHPEMITAVKIVADAGLLHSFSTDPQLRIRGRLVPFSEVRRYFHRKHIHDLGEMIKGPTFENYQPSPNVMLVHQNNVVDLNDEFPGSTATKLPDKIEGDKRSPGLEIISRPLPDFKIAQVMNKLPRSPSPPTQFARLEDMLRHIDSYCLNYLEATQEPVNDEPQVHMLTTHGRFASKIQDTIFHIQYGDTRSGFTSFDTALSLLSGFLEEVSPPAIAQGFAVICELEVAAQASASRHPSQEIAPLRDLHRILLRHLSQLSMVKLGHIHPLTMILRELRSADSCTDDLVRIMHKMIGCFTQAYVEPSWKQLYLRERYCDCLFYANITGERQSIRQDLLVDQEALYGKNKSNVVWTLTNVADDFLESHQVQRAEAYFMEAISRADRLGGFAKAKNRFAALEGLAKVALVRLHLEEATQTWARSRTGMLLGHSLGPMAKRQRLNEAVAFLEQAATEAELFFEPSGRRLARVRRLRQDILSQISQIDEAFPPEAA</sequence>
<dbReference type="InterPro" id="IPR011990">
    <property type="entry name" value="TPR-like_helical_dom_sf"/>
</dbReference>
<organism evidence="1 2">
    <name type="scientific">Exophiala bonariae</name>
    <dbReference type="NCBI Taxonomy" id="1690606"/>
    <lineage>
        <taxon>Eukaryota</taxon>
        <taxon>Fungi</taxon>
        <taxon>Dikarya</taxon>
        <taxon>Ascomycota</taxon>
        <taxon>Pezizomycotina</taxon>
        <taxon>Eurotiomycetes</taxon>
        <taxon>Chaetothyriomycetidae</taxon>
        <taxon>Chaetothyriales</taxon>
        <taxon>Herpotrichiellaceae</taxon>
        <taxon>Exophiala</taxon>
    </lineage>
</organism>